<accession>A0A2P5DBZ9</accession>
<evidence type="ECO:0000256" key="2">
    <source>
        <dbReference type="SAM" id="Phobius"/>
    </source>
</evidence>
<dbReference type="OrthoDB" id="1915931at2759"/>
<comment type="caution">
    <text evidence="3">The sequence shown here is derived from an EMBL/GenBank/DDBJ whole genome shotgun (WGS) entry which is preliminary data.</text>
</comment>
<dbReference type="PANTHER" id="PTHR34553">
    <property type="entry name" value="OS05G0597400 PROTEIN"/>
    <property type="match status" value="1"/>
</dbReference>
<feature type="region of interest" description="Disordered" evidence="1">
    <location>
        <begin position="235"/>
        <end position="258"/>
    </location>
</feature>
<evidence type="ECO:0000313" key="4">
    <source>
        <dbReference type="Proteomes" id="UP000237105"/>
    </source>
</evidence>
<keyword evidence="2" id="KW-1133">Transmembrane helix</keyword>
<feature type="transmembrane region" description="Helical" evidence="2">
    <location>
        <begin position="329"/>
        <end position="347"/>
    </location>
</feature>
<feature type="transmembrane region" description="Helical" evidence="2">
    <location>
        <begin position="472"/>
        <end position="497"/>
    </location>
</feature>
<feature type="transmembrane region" description="Helical" evidence="2">
    <location>
        <begin position="398"/>
        <end position="421"/>
    </location>
</feature>
<keyword evidence="4" id="KW-1185">Reference proteome</keyword>
<dbReference type="PANTHER" id="PTHR34553:SF8">
    <property type="match status" value="1"/>
</dbReference>
<dbReference type="STRING" id="3476.A0A2P5DBZ9"/>
<evidence type="ECO:0000313" key="3">
    <source>
        <dbReference type="EMBL" id="PON70824.1"/>
    </source>
</evidence>
<name>A0A2P5DBZ9_PARAD</name>
<protein>
    <submittedName>
        <fullName evidence="3">G1/S-specific cyclin-E protein</fullName>
    </submittedName>
</protein>
<feature type="compositionally biased region" description="Basic and acidic residues" evidence="1">
    <location>
        <begin position="237"/>
        <end position="248"/>
    </location>
</feature>
<proteinExistence type="predicted"/>
<evidence type="ECO:0000256" key="1">
    <source>
        <dbReference type="SAM" id="MobiDB-lite"/>
    </source>
</evidence>
<keyword evidence="2" id="KW-0472">Membrane</keyword>
<gene>
    <name evidence="3" type="ORF">PanWU01x14_078500</name>
</gene>
<sequence length="629" mass="72828">MDSCPDHLYPLTSLQIGDIETNLSQAFLYFGPVNHKFFILVDNQSWRKAKHSRSTHIRAFVSMQLQYKTSPFRNTIPLLRSSSSSNYETESSFKWFRNFNMASWRHKAPFSMVKLYEELHGFIVFEVSWNEVRGINYLNELQTDGSIALEVKSLTKWEFSGIDQALSCSSSWFSRSECETQILRSNLIFLQDKVPSHSSKELAVSSHSHRPNDALQADEPFPEDEFFDVSESLSDENNQHLEEPDPSRNTEQNMEADHDTKCDTRPILYTDILLLCRFNNKDLPFKLKRIITSDLKLLTLVESGLPSWVIFLQSYPLFCALYRPWMRPLFRTLYIMASLVTFIIGFYDLYKNVPLLKAAISHLCGPFFNWIESWEMVSRIKYLGTMLFLQNFEKAVKVFLMIIRAIKLLVSVITNFVMYPIKVLADFLMPLWSFSADTIKEFYNIGLAIIEFLRSLFSLLGEDLIPPLEFLYSSAFSLAISIQPILSSLWGLFLFSIQSCLMLANYAGSLFYDIYEVLESCFMVVVNAMTQLIYIVPLKPNSSEFTLWHSLWKDIFSKVFRSIRSIVRVVSAFIASCNRHRLSIYNYLRAIFWQLASLLGFSSANCSCRQSLQSNSHIKVDAKECEHCK</sequence>
<dbReference type="Proteomes" id="UP000237105">
    <property type="component" value="Unassembled WGS sequence"/>
</dbReference>
<reference evidence="4" key="1">
    <citation type="submission" date="2016-06" db="EMBL/GenBank/DDBJ databases">
        <title>Parallel loss of symbiosis genes in relatives of nitrogen-fixing non-legume Parasponia.</title>
        <authorList>
            <person name="Van Velzen R."/>
            <person name="Holmer R."/>
            <person name="Bu F."/>
            <person name="Rutten L."/>
            <person name="Van Zeijl A."/>
            <person name="Liu W."/>
            <person name="Santuari L."/>
            <person name="Cao Q."/>
            <person name="Sharma T."/>
            <person name="Shen D."/>
            <person name="Roswanjaya Y."/>
            <person name="Wardhani T."/>
            <person name="Kalhor M.S."/>
            <person name="Jansen J."/>
            <person name="Van den Hoogen J."/>
            <person name="Gungor B."/>
            <person name="Hartog M."/>
            <person name="Hontelez J."/>
            <person name="Verver J."/>
            <person name="Yang W.-C."/>
            <person name="Schijlen E."/>
            <person name="Repin R."/>
            <person name="Schilthuizen M."/>
            <person name="Schranz E."/>
            <person name="Heidstra R."/>
            <person name="Miyata K."/>
            <person name="Fedorova E."/>
            <person name="Kohlen W."/>
            <person name="Bisseling T."/>
            <person name="Smit S."/>
            <person name="Geurts R."/>
        </authorList>
    </citation>
    <scope>NUCLEOTIDE SEQUENCE [LARGE SCALE GENOMIC DNA]</scope>
    <source>
        <strain evidence="4">cv. WU1-14</strain>
    </source>
</reference>
<dbReference type="AlphaFoldDB" id="A0A2P5DBZ9"/>
<organism evidence="3 4">
    <name type="scientific">Parasponia andersonii</name>
    <name type="common">Sponia andersonii</name>
    <dbReference type="NCBI Taxonomy" id="3476"/>
    <lineage>
        <taxon>Eukaryota</taxon>
        <taxon>Viridiplantae</taxon>
        <taxon>Streptophyta</taxon>
        <taxon>Embryophyta</taxon>
        <taxon>Tracheophyta</taxon>
        <taxon>Spermatophyta</taxon>
        <taxon>Magnoliopsida</taxon>
        <taxon>eudicotyledons</taxon>
        <taxon>Gunneridae</taxon>
        <taxon>Pentapetalae</taxon>
        <taxon>rosids</taxon>
        <taxon>fabids</taxon>
        <taxon>Rosales</taxon>
        <taxon>Cannabaceae</taxon>
        <taxon>Parasponia</taxon>
    </lineage>
</organism>
<keyword evidence="2" id="KW-0812">Transmembrane</keyword>
<dbReference type="EMBL" id="JXTB01000048">
    <property type="protein sequence ID" value="PON70824.1"/>
    <property type="molecule type" value="Genomic_DNA"/>
</dbReference>